<reference evidence="1 2" key="1">
    <citation type="submission" date="2018-09" db="EMBL/GenBank/DDBJ databases">
        <title>Metagenome Assembled Genomes from an Advanced Water Purification Facility.</title>
        <authorList>
            <person name="Stamps B.W."/>
            <person name="Spear J.R."/>
        </authorList>
    </citation>
    <scope>NUCLEOTIDE SEQUENCE [LARGE SCALE GENOMIC DNA]</scope>
    <source>
        <strain evidence="1">Bin_63_2</strain>
    </source>
</reference>
<protein>
    <submittedName>
        <fullName evidence="1">DNA-binding protein</fullName>
    </submittedName>
</protein>
<dbReference type="GO" id="GO:0003677">
    <property type="term" value="F:DNA binding"/>
    <property type="evidence" value="ECO:0007669"/>
    <property type="project" value="UniProtKB-KW"/>
</dbReference>
<proteinExistence type="predicted"/>
<gene>
    <name evidence="1" type="ORF">E6Q11_01920</name>
</gene>
<keyword evidence="1" id="KW-0238">DNA-binding</keyword>
<organism evidence="1 2">
    <name type="scientific">Candidatus Dojkabacteria bacterium</name>
    <dbReference type="NCBI Taxonomy" id="2099670"/>
    <lineage>
        <taxon>Bacteria</taxon>
        <taxon>Candidatus Dojkabacteria</taxon>
    </lineage>
</organism>
<evidence type="ECO:0000313" key="2">
    <source>
        <dbReference type="Proteomes" id="UP000321026"/>
    </source>
</evidence>
<dbReference type="Proteomes" id="UP000321026">
    <property type="component" value="Unassembled WGS sequence"/>
</dbReference>
<evidence type="ECO:0000313" key="1">
    <source>
        <dbReference type="EMBL" id="TXG77966.1"/>
    </source>
</evidence>
<dbReference type="AlphaFoldDB" id="A0A5C7JBT0"/>
<sequence length="186" mass="21253">MADLFNSSDRQSQDSFDSQVISLDSVEAGSDSQDKAVSVQEAARRMGISPRTVLRRLNKGSLVGYKIDGTFGTEWRVSLDSFDKQSQDSFDSQVISFDTVEAASVSQDTTEDSLILELREQISVLRQELINERIEAQRHLQAAVFRNGYLEAQLEGKDNEIKLLTDREQQSKATWWQRFKQIWQKQ</sequence>
<name>A0A5C7JBT0_9BACT</name>
<dbReference type="EMBL" id="SSDS01000031">
    <property type="protein sequence ID" value="TXG77966.1"/>
    <property type="molecule type" value="Genomic_DNA"/>
</dbReference>
<comment type="caution">
    <text evidence="1">The sequence shown here is derived from an EMBL/GenBank/DDBJ whole genome shotgun (WGS) entry which is preliminary data.</text>
</comment>
<accession>A0A5C7JBT0</accession>